<accession>A0AAU7V736</accession>
<proteinExistence type="inferred from homology"/>
<evidence type="ECO:0000313" key="3">
    <source>
        <dbReference type="EMBL" id="XBW07808.1"/>
    </source>
</evidence>
<dbReference type="RefSeq" id="WP_350258009.1">
    <property type="nucleotide sequence ID" value="NZ_CP138335.1"/>
</dbReference>
<dbReference type="GO" id="GO:0009002">
    <property type="term" value="F:serine-type D-Ala-D-Ala carboxypeptidase activity"/>
    <property type="evidence" value="ECO:0007669"/>
    <property type="project" value="UniProtKB-EC"/>
</dbReference>
<keyword evidence="2 3" id="KW-0378">Hydrolase</keyword>
<dbReference type="Pfam" id="PF02113">
    <property type="entry name" value="Peptidase_S13"/>
    <property type="match status" value="2"/>
</dbReference>
<dbReference type="PANTHER" id="PTHR30023:SF0">
    <property type="entry name" value="PENICILLIN-SENSITIVE CARBOXYPEPTIDASE A"/>
    <property type="match status" value="1"/>
</dbReference>
<dbReference type="EC" id="3.4.16.4" evidence="3"/>
<protein>
    <submittedName>
        <fullName evidence="3">D-alanyl-D-alanine carboxypeptidase/D-alanyl-D-alanine-endopeptidase</fullName>
        <ecNumber evidence="3">3.4.16.4</ecNumber>
    </submittedName>
</protein>
<name>A0AAU7V736_9ACTO</name>
<comment type="similarity">
    <text evidence="1">Belongs to the peptidase S13 family.</text>
</comment>
<dbReference type="GO" id="GO:0006508">
    <property type="term" value="P:proteolysis"/>
    <property type="evidence" value="ECO:0007669"/>
    <property type="project" value="InterPro"/>
</dbReference>
<dbReference type="PANTHER" id="PTHR30023">
    <property type="entry name" value="D-ALANYL-D-ALANINE CARBOXYPEPTIDASE"/>
    <property type="match status" value="1"/>
</dbReference>
<dbReference type="InterPro" id="IPR012338">
    <property type="entry name" value="Beta-lactam/transpept-like"/>
</dbReference>
<dbReference type="GO" id="GO:0000270">
    <property type="term" value="P:peptidoglycan metabolic process"/>
    <property type="evidence" value="ECO:0007669"/>
    <property type="project" value="TreeGrafter"/>
</dbReference>
<dbReference type="PRINTS" id="PR00922">
    <property type="entry name" value="DADACBPTASE3"/>
</dbReference>
<dbReference type="Gene3D" id="3.40.710.10">
    <property type="entry name" value="DD-peptidase/beta-lactamase superfamily"/>
    <property type="match status" value="2"/>
</dbReference>
<organism evidence="3">
    <name type="scientific">Scrofimicrobium appendicitidis</name>
    <dbReference type="NCBI Taxonomy" id="3079930"/>
    <lineage>
        <taxon>Bacteria</taxon>
        <taxon>Bacillati</taxon>
        <taxon>Actinomycetota</taxon>
        <taxon>Actinomycetes</taxon>
        <taxon>Actinomycetales</taxon>
        <taxon>Actinomycetaceae</taxon>
        <taxon>Scrofimicrobium</taxon>
    </lineage>
</organism>
<dbReference type="KEGG" id="sapp:SAC06_09210"/>
<evidence type="ECO:0000256" key="2">
    <source>
        <dbReference type="ARBA" id="ARBA00022801"/>
    </source>
</evidence>
<dbReference type="AlphaFoldDB" id="A0AAU7V736"/>
<keyword evidence="3" id="KW-0121">Carboxypeptidase</keyword>
<dbReference type="NCBIfam" id="TIGR00666">
    <property type="entry name" value="PBP4"/>
    <property type="match status" value="1"/>
</dbReference>
<dbReference type="InterPro" id="IPR000667">
    <property type="entry name" value="Peptidase_S13"/>
</dbReference>
<dbReference type="EMBL" id="CP138335">
    <property type="protein sequence ID" value="XBW07808.1"/>
    <property type="molecule type" value="Genomic_DNA"/>
</dbReference>
<dbReference type="SUPFAM" id="SSF56601">
    <property type="entry name" value="beta-lactamase/transpeptidase-like"/>
    <property type="match status" value="1"/>
</dbReference>
<keyword evidence="3" id="KW-0645">Protease</keyword>
<evidence type="ECO:0000256" key="1">
    <source>
        <dbReference type="ARBA" id="ARBA00006096"/>
    </source>
</evidence>
<reference evidence="3" key="1">
    <citation type="submission" date="2023-11" db="EMBL/GenBank/DDBJ databases">
        <title>Scrofimicrobium hongkongense sp. nov., isolated from a patient with peritonitis.</title>
        <authorList>
            <person name="Lao H.Y."/>
            <person name="Wong A.Y.P."/>
            <person name="Ng T.L."/>
            <person name="Wong R.Y.L."/>
            <person name="Yau M.C.Y."/>
            <person name="Lam J.Y.W."/>
            <person name="Siu G.K.H."/>
        </authorList>
    </citation>
    <scope>NUCLEOTIDE SEQUENCE</scope>
    <source>
        <strain evidence="3">R131</strain>
    </source>
</reference>
<gene>
    <name evidence="3" type="primary">dacB</name>
    <name evidence="3" type="ORF">SAC06_09210</name>
</gene>
<sequence>MKPRKIAALVGAGAVVLGVGAWGIWAGGLLGPGEHLPSSVTLFRGQTYAAPPEPQSGLDLAALPVRTPDPARALTPTQVQTLWQPLAELAQQSGWTAWAYIKDADTGEVLLDQGGRDGHTPASILKVLTTLVALEDLDATEPLQTGVSRVGSTLYLWGQGDLLLTAGTSTGTVNGQAGLADLAQQTASALTSQGVKQVKLAYQDRLFEGDSRLPAWTAQEVTDFAGDVGPYAIDTGRTSPGAWEFVDNSAAEVANTFAEALRGQGIAVDSVAVGTAPAEAEPVAHVDSAPQYEQIAFLLRTSDNTMAEQYCHLSALKQGAPTTFAGATAHLIDQLQQLGVDTTGLTLEDCSGLSSNSKVPPHVLVDALEASLRPGSSSAELLRLLPRGGTVGTLDERFGSPSTAGNLQAKTGSLGSVSSLTGVVTTAGGQQLLFAVGVDNAPGWTGYLARDPIDDFVTSLVEAN</sequence>